<proteinExistence type="inferred from homology"/>
<dbReference type="SUPFAM" id="SSF56176">
    <property type="entry name" value="FAD-binding/transporter-associated domain-like"/>
    <property type="match status" value="1"/>
</dbReference>
<keyword evidence="13" id="KW-1185">Reference proteome</keyword>
<dbReference type="FunFam" id="3.10.580.10:FF:000002">
    <property type="entry name" value="Magnesium/cobalt efflux protein CorC"/>
    <property type="match status" value="1"/>
</dbReference>
<accession>A0A8A4TSK3</accession>
<dbReference type="PANTHER" id="PTHR22777:SF32">
    <property type="entry name" value="UPF0053 INNER MEMBRANE PROTEIN YFJD"/>
    <property type="match status" value="1"/>
</dbReference>
<feature type="transmembrane region" description="Helical" evidence="10">
    <location>
        <begin position="90"/>
        <end position="107"/>
    </location>
</feature>
<evidence type="ECO:0000256" key="7">
    <source>
        <dbReference type="ARBA" id="ARBA00023122"/>
    </source>
</evidence>
<feature type="domain" description="CBS" evidence="11">
    <location>
        <begin position="201"/>
        <end position="262"/>
    </location>
</feature>
<dbReference type="InterPro" id="IPR005170">
    <property type="entry name" value="Transptr-assoc_dom"/>
</dbReference>
<evidence type="ECO:0000259" key="11">
    <source>
        <dbReference type="PROSITE" id="PS51371"/>
    </source>
</evidence>
<dbReference type="Gene3D" id="3.30.465.10">
    <property type="match status" value="1"/>
</dbReference>
<protein>
    <submittedName>
        <fullName evidence="12">HlyC/CorC family transporter</fullName>
    </submittedName>
</protein>
<keyword evidence="6 10" id="KW-1133">Transmembrane helix</keyword>
<keyword evidence="5" id="KW-0677">Repeat</keyword>
<dbReference type="InterPro" id="IPR046342">
    <property type="entry name" value="CBS_dom_sf"/>
</dbReference>
<keyword evidence="8 10" id="KW-0472">Membrane</keyword>
<evidence type="ECO:0000256" key="1">
    <source>
        <dbReference type="ARBA" id="ARBA00004651"/>
    </source>
</evidence>
<evidence type="ECO:0000256" key="8">
    <source>
        <dbReference type="ARBA" id="ARBA00023136"/>
    </source>
</evidence>
<dbReference type="InterPro" id="IPR000644">
    <property type="entry name" value="CBS_dom"/>
</dbReference>
<evidence type="ECO:0000256" key="9">
    <source>
        <dbReference type="PROSITE-ProRule" id="PRU00703"/>
    </source>
</evidence>
<dbReference type="KEGG" id="scor:J3U87_06635"/>
<evidence type="ECO:0000313" key="13">
    <source>
        <dbReference type="Proteomes" id="UP000663929"/>
    </source>
</evidence>
<dbReference type="AlphaFoldDB" id="A0A8A4TSK3"/>
<dbReference type="Pfam" id="PF01595">
    <property type="entry name" value="CNNM"/>
    <property type="match status" value="1"/>
</dbReference>
<dbReference type="GO" id="GO:0050660">
    <property type="term" value="F:flavin adenine dinucleotide binding"/>
    <property type="evidence" value="ECO:0007669"/>
    <property type="project" value="InterPro"/>
</dbReference>
<dbReference type="EMBL" id="CP071793">
    <property type="protein sequence ID" value="QTD52134.1"/>
    <property type="molecule type" value="Genomic_DNA"/>
</dbReference>
<evidence type="ECO:0000313" key="12">
    <source>
        <dbReference type="EMBL" id="QTD52134.1"/>
    </source>
</evidence>
<evidence type="ECO:0000256" key="10">
    <source>
        <dbReference type="SAM" id="Phobius"/>
    </source>
</evidence>
<comment type="subcellular location">
    <subcellularLocation>
        <location evidence="1">Cell membrane</location>
        <topology evidence="1">Multi-pass membrane protein</topology>
    </subcellularLocation>
</comment>
<dbReference type="GO" id="GO:0005886">
    <property type="term" value="C:plasma membrane"/>
    <property type="evidence" value="ECO:0007669"/>
    <property type="project" value="UniProtKB-SubCell"/>
</dbReference>
<dbReference type="Gene3D" id="3.10.580.10">
    <property type="entry name" value="CBS-domain"/>
    <property type="match status" value="1"/>
</dbReference>
<evidence type="ECO:0000256" key="4">
    <source>
        <dbReference type="ARBA" id="ARBA00022692"/>
    </source>
</evidence>
<dbReference type="CDD" id="cd04590">
    <property type="entry name" value="CBS_pair_CorC_HlyC_assoc"/>
    <property type="match status" value="1"/>
</dbReference>
<name>A0A8A4TSK3_SULCO</name>
<dbReference type="PROSITE" id="PS51371">
    <property type="entry name" value="CBS"/>
    <property type="match status" value="2"/>
</dbReference>
<dbReference type="InterPro" id="IPR036318">
    <property type="entry name" value="FAD-bd_PCMH-like_sf"/>
</dbReference>
<dbReference type="Pfam" id="PF03471">
    <property type="entry name" value="CorC_HlyC"/>
    <property type="match status" value="1"/>
</dbReference>
<dbReference type="Pfam" id="PF00571">
    <property type="entry name" value="CBS"/>
    <property type="match status" value="2"/>
</dbReference>
<evidence type="ECO:0000256" key="2">
    <source>
        <dbReference type="ARBA" id="ARBA00006337"/>
    </source>
</evidence>
<evidence type="ECO:0000256" key="6">
    <source>
        <dbReference type="ARBA" id="ARBA00022989"/>
    </source>
</evidence>
<dbReference type="InterPro" id="IPR002550">
    <property type="entry name" value="CNNM"/>
</dbReference>
<dbReference type="SUPFAM" id="SSF54631">
    <property type="entry name" value="CBS-domain pair"/>
    <property type="match status" value="1"/>
</dbReference>
<reference evidence="12" key="1">
    <citation type="submission" date="2021-03" db="EMBL/GenBank/DDBJ databases">
        <title>Acanthopleuribacteraceae sp. M133.</title>
        <authorList>
            <person name="Wang G."/>
        </authorList>
    </citation>
    <scope>NUCLEOTIDE SEQUENCE</scope>
    <source>
        <strain evidence="12">M133</strain>
    </source>
</reference>
<comment type="similarity">
    <text evidence="2">Belongs to the UPF0053 family.</text>
</comment>
<sequence length="422" mass="48085">MDGSIPASWILIISILILFRLLNNFLKAGFFGLGSISLFALAEKSRENDTKLFFFLDDPYKLGLSAQFFDKLSLILLAVMGLELIAQPNIFHLGGFFLYLWIFDLLLPNMISSRMPEASVTRVFPVLRPVYWVFYPFTRLMMAVSKSVELPEEDESDEEDDPEDIRAFIRAGAEEGIIDESESSLLRNLLHFNDTIVREVMTPRTDMECLEIGQSKKEMFDVFKRTKFSRLPVYRNDIDHIEGILRFKDMIGIMDDDRPIDSCLMELLFVPEKRGLNDLLQDILTKRMQMAIVIDEYGGTSGLITLEDVVEELIGEIHDEHEIPGNDSIVDLQNGSYLVDGRVLLEDFCEIFSVDEEDEDVDTIGGFIFNKEGYIPKVGETVFIGPVRTEIAQADDRRIYKLTVTPSNPINLPKSLDSQMTA</sequence>
<organism evidence="12 13">
    <name type="scientific">Sulfidibacter corallicola</name>
    <dbReference type="NCBI Taxonomy" id="2818388"/>
    <lineage>
        <taxon>Bacteria</taxon>
        <taxon>Pseudomonadati</taxon>
        <taxon>Acidobacteriota</taxon>
        <taxon>Holophagae</taxon>
        <taxon>Acanthopleuribacterales</taxon>
        <taxon>Acanthopleuribacteraceae</taxon>
        <taxon>Sulfidibacter</taxon>
    </lineage>
</organism>
<keyword evidence="3" id="KW-1003">Cell membrane</keyword>
<dbReference type="RefSeq" id="WP_237382243.1">
    <property type="nucleotide sequence ID" value="NZ_CP071793.1"/>
</dbReference>
<dbReference type="SMART" id="SM01091">
    <property type="entry name" value="CorC_HlyC"/>
    <property type="match status" value="1"/>
</dbReference>
<evidence type="ECO:0000256" key="5">
    <source>
        <dbReference type="ARBA" id="ARBA00022737"/>
    </source>
</evidence>
<keyword evidence="7 9" id="KW-0129">CBS domain</keyword>
<dbReference type="Proteomes" id="UP000663929">
    <property type="component" value="Chromosome"/>
</dbReference>
<gene>
    <name evidence="12" type="ORF">J3U87_06635</name>
</gene>
<dbReference type="InterPro" id="IPR044751">
    <property type="entry name" value="Ion_transp-like_CBS"/>
</dbReference>
<feature type="domain" description="CBS" evidence="11">
    <location>
        <begin position="263"/>
        <end position="320"/>
    </location>
</feature>
<dbReference type="PANTHER" id="PTHR22777">
    <property type="entry name" value="HEMOLYSIN-RELATED"/>
    <property type="match status" value="1"/>
</dbReference>
<evidence type="ECO:0000256" key="3">
    <source>
        <dbReference type="ARBA" id="ARBA00022475"/>
    </source>
</evidence>
<dbReference type="InterPro" id="IPR016169">
    <property type="entry name" value="FAD-bd_PCMH_sub2"/>
</dbReference>
<keyword evidence="4 10" id="KW-0812">Transmembrane</keyword>